<keyword evidence="1" id="KW-0812">Transmembrane</keyword>
<dbReference type="PRINTS" id="PR02045">
    <property type="entry name" value="F138DOMAIN"/>
</dbReference>
<evidence type="ECO:0000313" key="3">
    <source>
        <dbReference type="Proteomes" id="UP000233100"/>
    </source>
</evidence>
<dbReference type="Proteomes" id="UP000233100">
    <property type="component" value="Chromosome 7"/>
</dbReference>
<sequence>LIFVFLVETGLRHVGQAGLELLTSGDPPALASQSARITVTLPGPWNFFCFVLLFFLFVCFLFFEFFCLSVFCFLIWSLALSPRLECSGLISAHCSLCLPGSTNSLASASQVAGTTGMCHHAQLIFFFFFETESCSVAQAGVQWCISAHCKLCLLGSCHSPASAFRVAGTTAPRHHAWLIFLFFFSGDGVSPC</sequence>
<accession>A0A7N9CQ11</accession>
<organism evidence="2 3">
    <name type="scientific">Macaca fascicularis</name>
    <name type="common">Crab-eating macaque</name>
    <name type="synonym">Cynomolgus monkey</name>
    <dbReference type="NCBI Taxonomy" id="9541"/>
    <lineage>
        <taxon>Eukaryota</taxon>
        <taxon>Metazoa</taxon>
        <taxon>Chordata</taxon>
        <taxon>Craniata</taxon>
        <taxon>Vertebrata</taxon>
        <taxon>Euteleostomi</taxon>
        <taxon>Mammalia</taxon>
        <taxon>Eutheria</taxon>
        <taxon>Euarchontoglires</taxon>
        <taxon>Primates</taxon>
        <taxon>Haplorrhini</taxon>
        <taxon>Catarrhini</taxon>
        <taxon>Cercopithecidae</taxon>
        <taxon>Cercopithecinae</taxon>
        <taxon>Macaca</taxon>
    </lineage>
</organism>
<reference evidence="2" key="2">
    <citation type="submission" date="2025-08" db="UniProtKB">
        <authorList>
            <consortium name="Ensembl"/>
        </authorList>
    </citation>
    <scope>IDENTIFICATION</scope>
</reference>
<dbReference type="PANTHER" id="PTHR12138">
    <property type="entry name" value="PRIMATE-EXPANDED PROTEIN FAMILY"/>
    <property type="match status" value="1"/>
</dbReference>
<reference evidence="2 3" key="1">
    <citation type="submission" date="2013-03" db="EMBL/GenBank/DDBJ databases">
        <authorList>
            <person name="Warren W."/>
            <person name="Wilson R.K."/>
        </authorList>
    </citation>
    <scope>NUCLEOTIDE SEQUENCE</scope>
</reference>
<dbReference type="GeneTree" id="ENSGT01150000286943"/>
<dbReference type="AlphaFoldDB" id="A0A7N9CQ11"/>
<protein>
    <submittedName>
        <fullName evidence="2">Uncharacterized protein</fullName>
    </submittedName>
</protein>
<reference evidence="2" key="3">
    <citation type="submission" date="2025-09" db="UniProtKB">
        <authorList>
            <consortium name="Ensembl"/>
        </authorList>
    </citation>
    <scope>IDENTIFICATION</scope>
</reference>
<evidence type="ECO:0000313" key="2">
    <source>
        <dbReference type="Ensembl" id="ENSMFAP00000053369.1"/>
    </source>
</evidence>
<keyword evidence="1" id="KW-0472">Membrane</keyword>
<name>A0A7N9CQ11_MACFA</name>
<proteinExistence type="predicted"/>
<evidence type="ECO:0000256" key="1">
    <source>
        <dbReference type="SAM" id="Phobius"/>
    </source>
</evidence>
<keyword evidence="1" id="KW-1133">Transmembrane helix</keyword>
<keyword evidence="3" id="KW-1185">Reference proteome</keyword>
<feature type="transmembrane region" description="Helical" evidence="1">
    <location>
        <begin position="45"/>
        <end position="76"/>
    </location>
</feature>
<dbReference type="PANTHER" id="PTHR12138:SF162">
    <property type="entry name" value="CHROMOSOME UNDETERMINED SCAFFOLD_275, WHOLE GENOME SHOTGUN SEQUENCE"/>
    <property type="match status" value="1"/>
</dbReference>
<dbReference type="Ensembl" id="ENSMFAT00000097347.1">
    <property type="protein sequence ID" value="ENSMFAP00000053369.1"/>
    <property type="gene ID" value="ENSMFAG00000047489.1"/>
</dbReference>